<feature type="transmembrane region" description="Helical" evidence="2">
    <location>
        <begin position="26"/>
        <end position="47"/>
    </location>
</feature>
<keyword evidence="2" id="KW-1133">Transmembrane helix</keyword>
<dbReference type="AlphaFoldDB" id="A0A8B8UWU2"/>
<name>A0A8B8UWU2_SACPA</name>
<dbReference type="PANTHER" id="PTHR28019">
    <property type="entry name" value="CELL MEMBRANE PROTEIN YLR413W-RELATED"/>
    <property type="match status" value="1"/>
</dbReference>
<dbReference type="GeneID" id="54632540"/>
<dbReference type="KEGG" id="spao:SPAR_L04470"/>
<gene>
    <name evidence="3" type="primary">ECM7</name>
    <name evidence="3" type="ORF">SPAR_L04470</name>
</gene>
<feature type="transmembrane region" description="Helical" evidence="2">
    <location>
        <begin position="290"/>
        <end position="313"/>
    </location>
</feature>
<dbReference type="GO" id="GO:0051285">
    <property type="term" value="C:cell cortex of cell tip"/>
    <property type="evidence" value="ECO:0007669"/>
    <property type="project" value="TreeGrafter"/>
</dbReference>
<evidence type="ECO:0000256" key="1">
    <source>
        <dbReference type="SAM" id="MobiDB-lite"/>
    </source>
</evidence>
<feature type="transmembrane region" description="Helical" evidence="2">
    <location>
        <begin position="205"/>
        <end position="228"/>
    </location>
</feature>
<keyword evidence="2" id="KW-0812">Transmembrane</keyword>
<dbReference type="PANTHER" id="PTHR28019:SF6">
    <property type="entry name" value="PROTEIN ECM7"/>
    <property type="match status" value="1"/>
</dbReference>
<organism evidence="3">
    <name type="scientific">Saccharomyces paradoxus</name>
    <name type="common">Yeast</name>
    <name type="synonym">Saccharomyces douglasii</name>
    <dbReference type="NCBI Taxonomy" id="27291"/>
    <lineage>
        <taxon>Eukaryota</taxon>
        <taxon>Fungi</taxon>
        <taxon>Dikarya</taxon>
        <taxon>Ascomycota</taxon>
        <taxon>Saccharomycotina</taxon>
        <taxon>Saccharomycetes</taxon>
        <taxon>Saccharomycetales</taxon>
        <taxon>Saccharomycetaceae</taxon>
        <taxon>Saccharomyces</taxon>
    </lineage>
</organism>
<dbReference type="RefSeq" id="XP_033768171.1">
    <property type="nucleotide sequence ID" value="XM_033912280.1"/>
</dbReference>
<sequence>MKMSRIRDLIARPFQNLTALEKVVQWLRLGTTLLIISFGLALTVGPLSSPRTLYMSRLDTYSADITTGLFTVLRESMEQSTSTEENNGVGLTTSELYILTAYTESQIKNVPQYITVSLYGRCDSTYTMVEVFDSEGNMHSVKNSTTKSSCSTIGTDYLFDYREVLENLGLDIILDYAYNKIGSQQAESSAYTTYMKSLKHKKANVLHLLYAVISFQVCMLFFMIWYYYIKGRFMNALKERALVHINSLLSLVVFIGGLTSSISLAWVNYTIQSRINTELEAFGFSYHLGVTWFALLWCFAGLISVSCLAWSGLEWCISDNGTSYGGGIDDKFLGYQAGVFTDADLDDEIPHNQRYPQRQSTSGEAELMRNSDTMATIGKTTDNDLNSADNVNTNLDHGNHIAGVGNSDRHKSFVSREEFELQDIRFRSSNDSEESMQRIIKPSSALQF</sequence>
<dbReference type="GO" id="GO:0005886">
    <property type="term" value="C:plasma membrane"/>
    <property type="evidence" value="ECO:0007669"/>
    <property type="project" value="InterPro"/>
</dbReference>
<dbReference type="InterPro" id="IPR009571">
    <property type="entry name" value="SUR7/Rim9-like_fungi"/>
</dbReference>
<reference evidence="3" key="2">
    <citation type="submission" date="2020-01" db="EMBL/GenBank/DDBJ databases">
        <title>Population-level Yeast Reference Genomes.</title>
        <authorList>
            <person name="Yue J.-X."/>
        </authorList>
    </citation>
    <scope>NUCLEOTIDE SEQUENCE</scope>
    <source>
        <strain evidence="3">CBS432</strain>
    </source>
</reference>
<dbReference type="VEuPathDB" id="FungiDB:SPAR_L04470"/>
<dbReference type="OrthoDB" id="4062523at2759"/>
<dbReference type="InterPro" id="IPR052413">
    <property type="entry name" value="SUR7_domain"/>
</dbReference>
<reference evidence="3" key="4">
    <citation type="submission" date="2025-08" db="UniProtKB">
        <authorList>
            <consortium name="RefSeq"/>
        </authorList>
    </citation>
    <scope>IDENTIFICATION</scope>
    <source>
        <strain evidence="3">CBS432</strain>
    </source>
</reference>
<proteinExistence type="predicted"/>
<reference evidence="3" key="3">
    <citation type="submission" date="2025-07" db="EMBL/GenBank/DDBJ databases">
        <authorList>
            <consortium name="NCBI Genome Project"/>
        </authorList>
    </citation>
    <scope>NUCLEOTIDE SEQUENCE</scope>
    <source>
        <strain evidence="3">CBS432</strain>
    </source>
</reference>
<keyword evidence="2" id="KW-0472">Membrane</keyword>
<feature type="transmembrane region" description="Helical" evidence="2">
    <location>
        <begin position="248"/>
        <end position="269"/>
    </location>
</feature>
<accession>A0A8B8UWU2</accession>
<reference evidence="3" key="1">
    <citation type="journal article" date="2017" name="Nat. Genet.">
        <title>Contrasting evolutionary genome dynamics between domesticated and wild yeasts.</title>
        <authorList>
            <person name="Yue J.X."/>
            <person name="Li J."/>
            <person name="Aigrain L."/>
            <person name="Hallin J."/>
            <person name="Persson K."/>
            <person name="Oliver K."/>
            <person name="Bergstrom A."/>
            <person name="Coupland P."/>
            <person name="Warringer J."/>
            <person name="Lagomarsino M.C."/>
            <person name="Fischer G."/>
            <person name="Durbin R."/>
            <person name="Liti G."/>
        </authorList>
    </citation>
    <scope>NUCLEOTIDE SEQUENCE</scope>
    <source>
        <strain evidence="3">CBS432</strain>
    </source>
</reference>
<protein>
    <submittedName>
        <fullName evidence="3">Ecm7p</fullName>
    </submittedName>
</protein>
<feature type="region of interest" description="Disordered" evidence="1">
    <location>
        <begin position="428"/>
        <end position="448"/>
    </location>
</feature>
<dbReference type="Pfam" id="PF06687">
    <property type="entry name" value="SUR7"/>
    <property type="match status" value="1"/>
</dbReference>
<evidence type="ECO:0000256" key="2">
    <source>
        <dbReference type="SAM" id="Phobius"/>
    </source>
</evidence>
<evidence type="ECO:0000313" key="3">
    <source>
        <dbReference type="RefSeq" id="XP_033768171.1"/>
    </source>
</evidence>
<dbReference type="GO" id="GO:0031505">
    <property type="term" value="P:fungal-type cell wall organization"/>
    <property type="evidence" value="ECO:0007669"/>
    <property type="project" value="TreeGrafter"/>
</dbReference>